<evidence type="ECO:0000313" key="2">
    <source>
        <dbReference type="EMBL" id="CUS08944.1"/>
    </source>
</evidence>
<dbReference type="EMBL" id="LN891105">
    <property type="protein sequence ID" value="CUS08944.1"/>
    <property type="molecule type" value="Genomic_DNA"/>
</dbReference>
<organism evidence="2 3">
    <name type="scientific">Tuber aestivum</name>
    <name type="common">summer truffle</name>
    <dbReference type="NCBI Taxonomy" id="59557"/>
    <lineage>
        <taxon>Eukaryota</taxon>
        <taxon>Fungi</taxon>
        <taxon>Dikarya</taxon>
        <taxon>Ascomycota</taxon>
        <taxon>Pezizomycotina</taxon>
        <taxon>Pezizomycetes</taxon>
        <taxon>Pezizales</taxon>
        <taxon>Tuberaceae</taxon>
        <taxon>Tuber</taxon>
    </lineage>
</organism>
<sequence length="227" mass="25256">MDEIRADISGEFSGNSGDYNVAGTGNNNNNNLNLGYLNSATNLGTIYQGCMFRYGDREASRPYRIIPYSRNSRFTGRESLIDSLKRLCKPDGHNRIALHGLGGSGKTQIALEYVYQRASESDCNIFWVQGSGVLRFREGFGAIAQRVQIPLASAETEEEGFLLSIKRWFEGPESGDWVLVIDNADNEEDFAGNNSPIAKLVPQGPRGTLIFTTRSRQVAFRQECERI</sequence>
<dbReference type="SUPFAM" id="SSF52540">
    <property type="entry name" value="P-loop containing nucleoside triphosphate hydrolases"/>
    <property type="match status" value="1"/>
</dbReference>
<dbReference type="PANTHER" id="PTHR35205:SF1">
    <property type="entry name" value="ZU5 DOMAIN-CONTAINING PROTEIN"/>
    <property type="match status" value="1"/>
</dbReference>
<accession>A0A292PP98</accession>
<dbReference type="Gene3D" id="3.40.50.300">
    <property type="entry name" value="P-loop containing nucleotide triphosphate hydrolases"/>
    <property type="match status" value="1"/>
</dbReference>
<dbReference type="AlphaFoldDB" id="A0A292PP98"/>
<evidence type="ECO:0000259" key="1">
    <source>
        <dbReference type="Pfam" id="PF00931"/>
    </source>
</evidence>
<dbReference type="Proteomes" id="UP001412239">
    <property type="component" value="Unassembled WGS sequence"/>
</dbReference>
<dbReference type="Pfam" id="PF00931">
    <property type="entry name" value="NB-ARC"/>
    <property type="match status" value="1"/>
</dbReference>
<dbReference type="InterPro" id="IPR002182">
    <property type="entry name" value="NB-ARC"/>
</dbReference>
<name>A0A292PP98_9PEZI</name>
<reference evidence="2" key="1">
    <citation type="submission" date="2015-10" db="EMBL/GenBank/DDBJ databases">
        <authorList>
            <person name="Regsiter A."/>
            <person name="william w."/>
        </authorList>
    </citation>
    <scope>NUCLEOTIDE SEQUENCE</scope>
    <source>
        <strain evidence="2">Montdore</strain>
    </source>
</reference>
<dbReference type="InterPro" id="IPR027417">
    <property type="entry name" value="P-loop_NTPase"/>
</dbReference>
<evidence type="ECO:0000313" key="3">
    <source>
        <dbReference type="Proteomes" id="UP001412239"/>
    </source>
</evidence>
<dbReference type="GO" id="GO:0043531">
    <property type="term" value="F:ADP binding"/>
    <property type="evidence" value="ECO:0007669"/>
    <property type="project" value="InterPro"/>
</dbReference>
<gene>
    <name evidence="2" type="ORF">GSTUAT00006956001</name>
</gene>
<dbReference type="PANTHER" id="PTHR35205">
    <property type="entry name" value="NB-ARC AND TPR DOMAIN PROTEIN"/>
    <property type="match status" value="1"/>
</dbReference>
<feature type="domain" description="NB-ARC" evidence="1">
    <location>
        <begin position="85"/>
        <end position="224"/>
    </location>
</feature>
<proteinExistence type="predicted"/>
<keyword evidence="3" id="KW-1185">Reference proteome</keyword>
<protein>
    <recommendedName>
        <fullName evidence="1">NB-ARC domain-containing protein</fullName>
    </recommendedName>
</protein>
<feature type="non-terminal residue" evidence="2">
    <location>
        <position position="1"/>
    </location>
</feature>